<reference evidence="1 2" key="1">
    <citation type="journal article" date="2022" name="DNA Res.">
        <title>Chromosomal-level genome assembly of the orchid tree Bauhinia variegata (Leguminosae; Cercidoideae) supports the allotetraploid origin hypothesis of Bauhinia.</title>
        <authorList>
            <person name="Zhong Y."/>
            <person name="Chen Y."/>
            <person name="Zheng D."/>
            <person name="Pang J."/>
            <person name="Liu Y."/>
            <person name="Luo S."/>
            <person name="Meng S."/>
            <person name="Qian L."/>
            <person name="Wei D."/>
            <person name="Dai S."/>
            <person name="Zhou R."/>
        </authorList>
    </citation>
    <scope>NUCLEOTIDE SEQUENCE [LARGE SCALE GENOMIC DNA]</scope>
    <source>
        <strain evidence="1">BV-YZ2020</strain>
    </source>
</reference>
<evidence type="ECO:0000313" key="2">
    <source>
        <dbReference type="Proteomes" id="UP000828941"/>
    </source>
</evidence>
<protein>
    <submittedName>
        <fullName evidence="1">Uncharacterized protein</fullName>
    </submittedName>
</protein>
<proteinExistence type="predicted"/>
<dbReference type="Proteomes" id="UP000828941">
    <property type="component" value="Chromosome 3"/>
</dbReference>
<accession>A0ACB9PSK5</accession>
<evidence type="ECO:0000313" key="1">
    <source>
        <dbReference type="EMBL" id="KAI4351503.1"/>
    </source>
</evidence>
<dbReference type="EMBL" id="CM039428">
    <property type="protein sequence ID" value="KAI4351503.1"/>
    <property type="molecule type" value="Genomic_DNA"/>
</dbReference>
<name>A0ACB9PSK5_BAUVA</name>
<comment type="caution">
    <text evidence="1">The sequence shown here is derived from an EMBL/GenBank/DDBJ whole genome shotgun (WGS) entry which is preliminary data.</text>
</comment>
<gene>
    <name evidence="1" type="ORF">L6164_005869</name>
</gene>
<organism evidence="1 2">
    <name type="scientific">Bauhinia variegata</name>
    <name type="common">Purple orchid tree</name>
    <name type="synonym">Phanera variegata</name>
    <dbReference type="NCBI Taxonomy" id="167791"/>
    <lineage>
        <taxon>Eukaryota</taxon>
        <taxon>Viridiplantae</taxon>
        <taxon>Streptophyta</taxon>
        <taxon>Embryophyta</taxon>
        <taxon>Tracheophyta</taxon>
        <taxon>Spermatophyta</taxon>
        <taxon>Magnoliopsida</taxon>
        <taxon>eudicotyledons</taxon>
        <taxon>Gunneridae</taxon>
        <taxon>Pentapetalae</taxon>
        <taxon>rosids</taxon>
        <taxon>fabids</taxon>
        <taxon>Fabales</taxon>
        <taxon>Fabaceae</taxon>
        <taxon>Cercidoideae</taxon>
        <taxon>Cercideae</taxon>
        <taxon>Bauhiniinae</taxon>
        <taxon>Bauhinia</taxon>
    </lineage>
</organism>
<sequence>MEIQESVKVMVHRPVQKRWVFDKGTCPEPNSPRRKWKIFHKSSSAIAAKLSSKQRNKQTPEEFLCPISQSLMANPVIVSSGHTFEGAVVQACKNLNFTPSLYDGSTPDISTVIPNLALKSAIAKWCQSSSIAPPEPPDIDSAEKLVRSLMATQKETETEKLKVSEKELIEGMKDNPPVNFNHAATAVTRRPTHFYSSSEESVGTAASTPPLQLSTRPSCYSSPSSSEIDAMTPSSPEEEEIMAKLRSPQVFEIEEAVVSLRLLTRTREETRAHLCSPRLLSALRSVIISKYTNIQVNAVAAVVNLSLEKVNKVKIVRSGVVPPLIDVLKGGFPEAQEHASGALFSLALDDDNKTAIGVLGALPPLLHLLRSESERTRHDSALALYHLTLVQSNRVKLVKLGSVPVLLSMVKSGHMTGRVLLILCNLASCADGRATMLDAGAVECLVAILNESDTCSGSTRESCVAVLYALSQGGLRFKATAKAAGAVEVLQKAGKIGSERMKEKVKRILEMMRGKEEEEEDVDWEELLDSGLGSRSRVWHNAGLGESTANSSEF</sequence>
<keyword evidence="2" id="KW-1185">Reference proteome</keyword>